<name>A0A922KZ82_DERFA</name>
<dbReference type="EMBL" id="ASGP02000008">
    <property type="protein sequence ID" value="KAH9493833.1"/>
    <property type="molecule type" value="Genomic_DNA"/>
</dbReference>
<proteinExistence type="predicted"/>
<keyword evidence="3" id="KW-1185">Reference proteome</keyword>
<dbReference type="EMBL" id="ASGP02000008">
    <property type="protein sequence ID" value="KAH9493829.1"/>
    <property type="molecule type" value="Genomic_DNA"/>
</dbReference>
<evidence type="ECO:0000313" key="1">
    <source>
        <dbReference type="EMBL" id="KAH9493829.1"/>
    </source>
</evidence>
<dbReference type="Proteomes" id="UP000790347">
    <property type="component" value="Unassembled WGS sequence"/>
</dbReference>
<dbReference type="AlphaFoldDB" id="A0A922KZ82"/>
<comment type="caution">
    <text evidence="1">The sequence shown here is derived from an EMBL/GenBank/DDBJ whole genome shotgun (WGS) entry which is preliminary data.</text>
</comment>
<evidence type="ECO:0000313" key="3">
    <source>
        <dbReference type="Proteomes" id="UP000790347"/>
    </source>
</evidence>
<sequence>MLQGFWSFTVTSACTTWVARWVRIKSDVPVITDNRIPNNKPDLMVHDMKTNEIVLVEVGITNKRIIPNTESTKRRKYELLANELKSMYGCKVTTVPIVLTWDGLVTRHFRKYAESLGLSEKIQAYIQGQVLKRTMESVRIDLSSSQECTG</sequence>
<accession>A0A922KZ82</accession>
<organism evidence="1 3">
    <name type="scientific">Dermatophagoides farinae</name>
    <name type="common">American house dust mite</name>
    <dbReference type="NCBI Taxonomy" id="6954"/>
    <lineage>
        <taxon>Eukaryota</taxon>
        <taxon>Metazoa</taxon>
        <taxon>Ecdysozoa</taxon>
        <taxon>Arthropoda</taxon>
        <taxon>Chelicerata</taxon>
        <taxon>Arachnida</taxon>
        <taxon>Acari</taxon>
        <taxon>Acariformes</taxon>
        <taxon>Sarcoptiformes</taxon>
        <taxon>Astigmata</taxon>
        <taxon>Psoroptidia</taxon>
        <taxon>Analgoidea</taxon>
        <taxon>Pyroglyphidae</taxon>
        <taxon>Dermatophagoidinae</taxon>
        <taxon>Dermatophagoides</taxon>
    </lineage>
</organism>
<reference evidence="1" key="1">
    <citation type="submission" date="2013-05" db="EMBL/GenBank/DDBJ databases">
        <authorList>
            <person name="Yim A.K.Y."/>
            <person name="Chan T.F."/>
            <person name="Ji K.M."/>
            <person name="Liu X.Y."/>
            <person name="Zhou J.W."/>
            <person name="Li R.Q."/>
            <person name="Yang K.Y."/>
            <person name="Li J."/>
            <person name="Li M."/>
            <person name="Law P.T.W."/>
            <person name="Wu Y.L."/>
            <person name="Cai Z.L."/>
            <person name="Qin H."/>
            <person name="Bao Y."/>
            <person name="Leung R.K.K."/>
            <person name="Ng P.K.S."/>
            <person name="Zou J."/>
            <person name="Zhong X.J."/>
            <person name="Ran P.X."/>
            <person name="Zhong N.S."/>
            <person name="Liu Z.G."/>
            <person name="Tsui S.K.W."/>
        </authorList>
    </citation>
    <scope>NUCLEOTIDE SEQUENCE</scope>
    <source>
        <strain evidence="1">Derf</strain>
        <tissue evidence="1">Whole organism</tissue>
    </source>
</reference>
<gene>
    <name evidence="1" type="ORF">DERF_014557</name>
    <name evidence="2" type="ORF">DERF_014562</name>
</gene>
<evidence type="ECO:0000313" key="2">
    <source>
        <dbReference type="EMBL" id="KAH9493833.1"/>
    </source>
</evidence>
<protein>
    <submittedName>
        <fullName evidence="1">Uncharacterized protein</fullName>
    </submittedName>
</protein>
<reference evidence="1" key="2">
    <citation type="journal article" date="2022" name="Res Sq">
        <title>Comparative Genomics Reveals Insights into the Divergent Evolution of Astigmatic Mites and Household Pest Adaptations.</title>
        <authorList>
            <person name="Xiong Q."/>
            <person name="Wan A.T.-Y."/>
            <person name="Liu X.-Y."/>
            <person name="Fung C.S.-H."/>
            <person name="Xiao X."/>
            <person name="Malainual N."/>
            <person name="Hou J."/>
            <person name="Wang L."/>
            <person name="Wang M."/>
            <person name="Yang K."/>
            <person name="Cui Y."/>
            <person name="Leung E."/>
            <person name="Nong W."/>
            <person name="Shin S.-K."/>
            <person name="Au S."/>
            <person name="Jeong K.Y."/>
            <person name="Chew F.T."/>
            <person name="Hui J."/>
            <person name="Leung T.F."/>
            <person name="Tungtrongchitr A."/>
            <person name="Zhong N."/>
            <person name="Liu Z."/>
            <person name="Tsui S."/>
        </authorList>
    </citation>
    <scope>NUCLEOTIDE SEQUENCE</scope>
    <source>
        <strain evidence="1">Derf</strain>
        <tissue evidence="1">Whole organism</tissue>
    </source>
</reference>